<accession>A0A8J2H5Q1</accession>
<keyword evidence="1" id="KW-0238">DNA-binding</keyword>
<keyword evidence="4" id="KW-1185">Reference proteome</keyword>
<feature type="domain" description="HTH CENPB-type" evidence="2">
    <location>
        <begin position="96"/>
        <end position="171"/>
    </location>
</feature>
<organism evidence="3 4">
    <name type="scientific">Cotesia congregata</name>
    <name type="common">Parasitoid wasp</name>
    <name type="synonym">Apanteles congregatus</name>
    <dbReference type="NCBI Taxonomy" id="51543"/>
    <lineage>
        <taxon>Eukaryota</taxon>
        <taxon>Metazoa</taxon>
        <taxon>Ecdysozoa</taxon>
        <taxon>Arthropoda</taxon>
        <taxon>Hexapoda</taxon>
        <taxon>Insecta</taxon>
        <taxon>Pterygota</taxon>
        <taxon>Neoptera</taxon>
        <taxon>Endopterygota</taxon>
        <taxon>Hymenoptera</taxon>
        <taxon>Apocrita</taxon>
        <taxon>Ichneumonoidea</taxon>
        <taxon>Braconidae</taxon>
        <taxon>Microgastrinae</taxon>
        <taxon>Cotesia</taxon>
    </lineage>
</organism>
<sequence length="379" mass="42546">VTCQQRTIKKILIGNCKNGETTTVSTSKKKVLRSKVTDKITKKKVRKLKYTPIDVENALKAMKNTGLSLWKAAVTFGVPLATLGRKKSIGPDEIKKKSGPETVLSSQEEDHIVKWALDRAAMGAPVTKTELLDCVQKYVQKLAKKTPFTDNRPSRHWYEGFRKRHPELSIRKPQHLSVSRAAVSCEELQEWFKNTGAYLESKNLSNISPTRIFNCDESSLLLCPDAESVLAEKGSRAVYKIVDGGKEALTVLFMYRADGFTLDNMKNEKNVVVSGFKGSGLYPFDPKVVDYDILQKGKKSKEAINQKENNLDSDISEDKQFLLKFEKNLQPDTLSEFQNAAASGLWIGAVEKKGLFEYWLEISKNTTNVSSKQLNSIDK</sequence>
<evidence type="ECO:0000256" key="1">
    <source>
        <dbReference type="ARBA" id="ARBA00023125"/>
    </source>
</evidence>
<dbReference type="InterPro" id="IPR006600">
    <property type="entry name" value="HTH_CenpB_DNA-bd_dom"/>
</dbReference>
<feature type="non-terminal residue" evidence="3">
    <location>
        <position position="1"/>
    </location>
</feature>
<gene>
    <name evidence="3" type="ORF">HICCMSTLAB_LOCUS1507</name>
</gene>
<dbReference type="GO" id="GO:0003677">
    <property type="term" value="F:DNA binding"/>
    <property type="evidence" value="ECO:0007669"/>
    <property type="project" value="UniProtKB-KW"/>
</dbReference>
<dbReference type="Proteomes" id="UP000786811">
    <property type="component" value="Unassembled WGS sequence"/>
</dbReference>
<name>A0A8J2H5Q1_COTCN</name>
<reference evidence="3" key="1">
    <citation type="submission" date="2021-04" db="EMBL/GenBank/DDBJ databases">
        <authorList>
            <person name="Chebbi M.A.C M."/>
        </authorList>
    </citation>
    <scope>NUCLEOTIDE SEQUENCE</scope>
</reference>
<dbReference type="EMBL" id="CAJNRD030001116">
    <property type="protein sequence ID" value="CAG5075353.1"/>
    <property type="molecule type" value="Genomic_DNA"/>
</dbReference>
<evidence type="ECO:0000259" key="2">
    <source>
        <dbReference type="PROSITE" id="PS51253"/>
    </source>
</evidence>
<proteinExistence type="predicted"/>
<protein>
    <recommendedName>
        <fullName evidence="2">HTH CENPB-type domain-containing protein</fullName>
    </recommendedName>
</protein>
<dbReference type="PROSITE" id="PS51253">
    <property type="entry name" value="HTH_CENPB"/>
    <property type="match status" value="1"/>
</dbReference>
<dbReference type="OrthoDB" id="7697906at2759"/>
<dbReference type="AlphaFoldDB" id="A0A8J2H5Q1"/>
<comment type="caution">
    <text evidence="3">The sequence shown here is derived from an EMBL/GenBank/DDBJ whole genome shotgun (WGS) entry which is preliminary data.</text>
</comment>
<evidence type="ECO:0000313" key="3">
    <source>
        <dbReference type="EMBL" id="CAG5075353.1"/>
    </source>
</evidence>
<dbReference type="Gene3D" id="1.10.10.60">
    <property type="entry name" value="Homeodomain-like"/>
    <property type="match status" value="1"/>
</dbReference>
<evidence type="ECO:0000313" key="4">
    <source>
        <dbReference type="Proteomes" id="UP000786811"/>
    </source>
</evidence>
<dbReference type="Pfam" id="PF03221">
    <property type="entry name" value="HTH_Tnp_Tc5"/>
    <property type="match status" value="1"/>
</dbReference>